<name>A0A0G3H2N7_9CORY</name>
<comment type="cofactor">
    <cofactor evidence="2 7 8">
        <name>Mg(2+)</name>
        <dbReference type="ChEBI" id="CHEBI:18420"/>
    </cofactor>
</comment>
<dbReference type="PATRIC" id="fig|571915.4.peg.1890"/>
<dbReference type="CDD" id="cd01639">
    <property type="entry name" value="IMPase"/>
    <property type="match status" value="1"/>
</dbReference>
<protein>
    <recommendedName>
        <fullName evidence="8">Inositol-1-monophosphatase</fullName>
        <ecNumber evidence="8">3.1.3.25</ecNumber>
    </recommendedName>
</protein>
<dbReference type="STRING" id="571915.CMUST_08930"/>
<dbReference type="Gene3D" id="3.40.190.80">
    <property type="match status" value="1"/>
</dbReference>
<evidence type="ECO:0000256" key="2">
    <source>
        <dbReference type="ARBA" id="ARBA00001946"/>
    </source>
</evidence>
<dbReference type="PROSITE" id="PS00629">
    <property type="entry name" value="IMP_1"/>
    <property type="match status" value="1"/>
</dbReference>
<dbReference type="AlphaFoldDB" id="A0A0G3H2N7"/>
<dbReference type="Pfam" id="PF00459">
    <property type="entry name" value="Inositol_P"/>
    <property type="match status" value="1"/>
</dbReference>
<evidence type="ECO:0000313" key="9">
    <source>
        <dbReference type="EMBL" id="AKK06103.1"/>
    </source>
</evidence>
<dbReference type="PRINTS" id="PR00377">
    <property type="entry name" value="IMPHPHTASES"/>
</dbReference>
<dbReference type="InterPro" id="IPR020583">
    <property type="entry name" value="Inositol_monoP_metal-BS"/>
</dbReference>
<evidence type="ECO:0000256" key="3">
    <source>
        <dbReference type="ARBA" id="ARBA00009759"/>
    </source>
</evidence>
<proteinExistence type="inferred from homology"/>
<dbReference type="RefSeq" id="WP_236690096.1">
    <property type="nucleotide sequence ID" value="NZ_CP011542.1"/>
</dbReference>
<dbReference type="EC" id="3.1.3.25" evidence="8"/>
<feature type="binding site" evidence="7">
    <location>
        <position position="139"/>
    </location>
    <ligand>
        <name>Mg(2+)</name>
        <dbReference type="ChEBI" id="CHEBI:18420"/>
        <label>1</label>
        <note>catalytic</note>
    </ligand>
</feature>
<evidence type="ECO:0000256" key="7">
    <source>
        <dbReference type="PIRSR" id="PIRSR600760-2"/>
    </source>
</evidence>
<accession>A0A0G3H2N7</accession>
<comment type="similarity">
    <text evidence="3 8">Belongs to the inositol monophosphatase superfamily.</text>
</comment>
<feature type="binding site" evidence="7">
    <location>
        <position position="120"/>
    </location>
    <ligand>
        <name>Mg(2+)</name>
        <dbReference type="ChEBI" id="CHEBI:18420"/>
        <label>1</label>
        <note>catalytic</note>
    </ligand>
</feature>
<evidence type="ECO:0000256" key="8">
    <source>
        <dbReference type="RuleBase" id="RU364068"/>
    </source>
</evidence>
<evidence type="ECO:0000256" key="6">
    <source>
        <dbReference type="ARBA" id="ARBA00022842"/>
    </source>
</evidence>
<dbReference type="GO" id="GO:0046854">
    <property type="term" value="P:phosphatidylinositol phosphate biosynthetic process"/>
    <property type="evidence" value="ECO:0007669"/>
    <property type="project" value="InterPro"/>
</dbReference>
<evidence type="ECO:0000313" key="10">
    <source>
        <dbReference type="Proteomes" id="UP000035199"/>
    </source>
</evidence>
<evidence type="ECO:0000256" key="5">
    <source>
        <dbReference type="ARBA" id="ARBA00022801"/>
    </source>
</evidence>
<dbReference type="KEGG" id="cmv:CMUST_08930"/>
<dbReference type="Gene3D" id="3.30.540.10">
    <property type="entry name" value="Fructose-1,6-Bisphosphatase, subunit A, domain 1"/>
    <property type="match status" value="1"/>
</dbReference>
<organism evidence="9 10">
    <name type="scientific">Corynebacterium mustelae</name>
    <dbReference type="NCBI Taxonomy" id="571915"/>
    <lineage>
        <taxon>Bacteria</taxon>
        <taxon>Bacillati</taxon>
        <taxon>Actinomycetota</taxon>
        <taxon>Actinomycetes</taxon>
        <taxon>Mycobacteriales</taxon>
        <taxon>Corynebacteriaceae</taxon>
        <taxon>Corynebacterium</taxon>
    </lineage>
</organism>
<dbReference type="EMBL" id="CP011542">
    <property type="protein sequence ID" value="AKK06103.1"/>
    <property type="molecule type" value="Genomic_DNA"/>
</dbReference>
<dbReference type="InterPro" id="IPR033942">
    <property type="entry name" value="IMPase"/>
</dbReference>
<dbReference type="SUPFAM" id="SSF56655">
    <property type="entry name" value="Carbohydrate phosphatase"/>
    <property type="match status" value="1"/>
</dbReference>
<feature type="binding site" evidence="7">
    <location>
        <position position="138"/>
    </location>
    <ligand>
        <name>Mg(2+)</name>
        <dbReference type="ChEBI" id="CHEBI:18420"/>
        <label>1</label>
        <note>catalytic</note>
    </ligand>
</feature>
<feature type="binding site" evidence="7">
    <location>
        <position position="136"/>
    </location>
    <ligand>
        <name>Mg(2+)</name>
        <dbReference type="ChEBI" id="CHEBI:18420"/>
        <label>1</label>
        <note>catalytic</note>
    </ligand>
</feature>
<comment type="catalytic activity">
    <reaction evidence="1 8">
        <text>a myo-inositol phosphate + H2O = myo-inositol + phosphate</text>
        <dbReference type="Rhea" id="RHEA:24056"/>
        <dbReference type="ChEBI" id="CHEBI:15377"/>
        <dbReference type="ChEBI" id="CHEBI:17268"/>
        <dbReference type="ChEBI" id="CHEBI:43474"/>
        <dbReference type="ChEBI" id="CHEBI:84139"/>
        <dbReference type="EC" id="3.1.3.25"/>
    </reaction>
</comment>
<dbReference type="Proteomes" id="UP000035199">
    <property type="component" value="Chromosome"/>
</dbReference>
<dbReference type="GO" id="GO:0006020">
    <property type="term" value="P:inositol metabolic process"/>
    <property type="evidence" value="ECO:0007669"/>
    <property type="project" value="TreeGrafter"/>
</dbReference>
<sequence>MSRYPWQLSKISIDAHGESTPIRCASFDYDFTPIFSRVKAEGTHGHGCHELISVMFEALIKAASTIVQERTKVEERGALADVTSTKSSAEDPVTIVDMAAEKAVAATLKKLRPQDGLIGEEGSNLLGTSSATWIVDPIDGTVNFIYGHPQYAVSLACVVAGKIVVGGVLNVATGQLWCAVSGVGAWTVWPSSVGGQARLLGCSGARQLELALVATGFSYSSHWREQQAEFLSTVLPQVRDIRRRGSAALDLCAVAEGLVDAYYEHGINAWDFAAGALIASEAGAVVSTPQLTTPGSDGEIVWAAAPGIGDQFSSLISALPVALATKL</sequence>
<dbReference type="InterPro" id="IPR000760">
    <property type="entry name" value="Inositol_monophosphatase-like"/>
</dbReference>
<dbReference type="GO" id="GO:0007165">
    <property type="term" value="P:signal transduction"/>
    <property type="evidence" value="ECO:0007669"/>
    <property type="project" value="TreeGrafter"/>
</dbReference>
<dbReference type="GO" id="GO:0008934">
    <property type="term" value="F:inositol monophosphate 1-phosphatase activity"/>
    <property type="evidence" value="ECO:0007669"/>
    <property type="project" value="InterPro"/>
</dbReference>
<keyword evidence="10" id="KW-1185">Reference proteome</keyword>
<dbReference type="PANTHER" id="PTHR20854:SF4">
    <property type="entry name" value="INOSITOL-1-MONOPHOSPHATASE-RELATED"/>
    <property type="match status" value="1"/>
</dbReference>
<dbReference type="PANTHER" id="PTHR20854">
    <property type="entry name" value="INOSITOL MONOPHOSPHATASE"/>
    <property type="match status" value="1"/>
</dbReference>
<gene>
    <name evidence="9" type="ORF">CMUST_08930</name>
</gene>
<keyword evidence="4 7" id="KW-0479">Metal-binding</keyword>
<reference evidence="10" key="2">
    <citation type="submission" date="2015-05" db="EMBL/GenBank/DDBJ databases">
        <title>Complete genome sequence of Corynebacterium mustelae DSM 45274, isolated from various tissues of a male ferret with lethal sepsis.</title>
        <authorList>
            <person name="Ruckert C."/>
            <person name="Albersmeier A."/>
            <person name="Winkler A."/>
            <person name="Tauch A."/>
        </authorList>
    </citation>
    <scope>NUCLEOTIDE SEQUENCE [LARGE SCALE GENOMIC DNA]</scope>
    <source>
        <strain evidence="10">DSM 45274</strain>
    </source>
</reference>
<reference evidence="9 10" key="1">
    <citation type="journal article" date="2015" name="Genome Announc.">
        <title>Complete Genome Sequence of the Type Strain Corynebacterium mustelae DSM 45274, Isolated from Various Tissues of a Male Ferret with Lethal Sepsis.</title>
        <authorList>
            <person name="Ruckert C."/>
            <person name="Eimer J."/>
            <person name="Winkler A."/>
            <person name="Tauch A."/>
        </authorList>
    </citation>
    <scope>NUCLEOTIDE SEQUENCE [LARGE SCALE GENOMIC DNA]</scope>
    <source>
        <strain evidence="9 10">DSM 45274</strain>
    </source>
</reference>
<dbReference type="GO" id="GO:0046872">
    <property type="term" value="F:metal ion binding"/>
    <property type="evidence" value="ECO:0007669"/>
    <property type="project" value="UniProtKB-KW"/>
</dbReference>
<dbReference type="PROSITE" id="PS00630">
    <property type="entry name" value="IMP_2"/>
    <property type="match status" value="1"/>
</dbReference>
<keyword evidence="5 8" id="KW-0378">Hydrolase</keyword>
<keyword evidence="6 7" id="KW-0460">Magnesium</keyword>
<dbReference type="InterPro" id="IPR020550">
    <property type="entry name" value="Inositol_monophosphatase_CS"/>
</dbReference>
<evidence type="ECO:0000256" key="1">
    <source>
        <dbReference type="ARBA" id="ARBA00001033"/>
    </source>
</evidence>
<evidence type="ECO:0000256" key="4">
    <source>
        <dbReference type="ARBA" id="ARBA00022723"/>
    </source>
</evidence>
<feature type="binding site" evidence="7">
    <location>
        <position position="271"/>
    </location>
    <ligand>
        <name>Mg(2+)</name>
        <dbReference type="ChEBI" id="CHEBI:18420"/>
        <label>1</label>
        <note>catalytic</note>
    </ligand>
</feature>